<feature type="domain" description="4Fe-4S ferredoxin-type" evidence="1">
    <location>
        <begin position="9"/>
        <end position="39"/>
    </location>
</feature>
<dbReference type="Proteomes" id="UP000095606">
    <property type="component" value="Unassembled WGS sequence"/>
</dbReference>
<dbReference type="InterPro" id="IPR052977">
    <property type="entry name" value="Polyferredoxin-like_ET"/>
</dbReference>
<dbReference type="InterPro" id="IPR007525">
    <property type="entry name" value="FrhB_FdhB_C"/>
</dbReference>
<accession>A0A174HGN3</accession>
<sequence>MVADNEGFLYPQVDMDTCIDCALCEKVCNELQPYEKREPLKVLAAINKNEEIRLKSSSGGIFYILAEKIIKEDGVVFGARFDENWQVVIDYAEDMKEVEAFMGSKYVQARMENAYKDVKRFLTDSRMVLFSGTPCQVAGLHKYLRKPYDNLLTVDFICHGTPSPKVWGMYLDEVVKEVKSISSVEFRNKDKGWKDFSFNLRFNEGDKTASMLSPYKQNHYMKAFLRDIILRPSCYECKAKGCSSQSDITIADFWGVHNIYPEMDDDKGTSLILLNTDNGIDTLDKKQVISAETNFKRIKSLNPACYLSPKEPSKRDEFFARLDNENMIELINECTRPTSKQRLYKIVYDCTLLIYNMLDRVVKVKKSFN</sequence>
<evidence type="ECO:0000259" key="1">
    <source>
        <dbReference type="PROSITE" id="PS51379"/>
    </source>
</evidence>
<dbReference type="PANTHER" id="PTHR43193:SF2">
    <property type="entry name" value="POLYFERREDOXIN PROTEIN FWDF"/>
    <property type="match status" value="1"/>
</dbReference>
<name>A0A174HGN3_9BACE</name>
<organism evidence="2 3">
    <name type="scientific">Bacteroides faecis</name>
    <dbReference type="NCBI Taxonomy" id="674529"/>
    <lineage>
        <taxon>Bacteria</taxon>
        <taxon>Pseudomonadati</taxon>
        <taxon>Bacteroidota</taxon>
        <taxon>Bacteroidia</taxon>
        <taxon>Bacteroidales</taxon>
        <taxon>Bacteroidaceae</taxon>
        <taxon>Bacteroides</taxon>
    </lineage>
</organism>
<dbReference type="Pfam" id="PF04432">
    <property type="entry name" value="FrhB_FdhB_C"/>
    <property type="match status" value="1"/>
</dbReference>
<dbReference type="AlphaFoldDB" id="A0A174HGN3"/>
<dbReference type="PANTHER" id="PTHR43193">
    <property type="match status" value="1"/>
</dbReference>
<evidence type="ECO:0000313" key="2">
    <source>
        <dbReference type="EMBL" id="CUO72290.1"/>
    </source>
</evidence>
<dbReference type="PROSITE" id="PS51379">
    <property type="entry name" value="4FE4S_FER_2"/>
    <property type="match status" value="1"/>
</dbReference>
<dbReference type="SUPFAM" id="SSF54862">
    <property type="entry name" value="4Fe-4S ferredoxins"/>
    <property type="match status" value="1"/>
</dbReference>
<protein>
    <submittedName>
        <fullName evidence="2">F420H2:quinone oxidoreductase</fullName>
    </submittedName>
</protein>
<dbReference type="EMBL" id="CZAE01000003">
    <property type="protein sequence ID" value="CUO72290.1"/>
    <property type="molecule type" value="Genomic_DNA"/>
</dbReference>
<gene>
    <name evidence="2" type="ORF">ERS852461_00936</name>
</gene>
<dbReference type="RefSeq" id="WP_055268953.1">
    <property type="nucleotide sequence ID" value="NZ_CABMFH010000014.1"/>
</dbReference>
<proteinExistence type="predicted"/>
<evidence type="ECO:0000313" key="3">
    <source>
        <dbReference type="Proteomes" id="UP000095606"/>
    </source>
</evidence>
<reference evidence="2 3" key="1">
    <citation type="submission" date="2015-09" db="EMBL/GenBank/DDBJ databases">
        <authorList>
            <consortium name="Pathogen Informatics"/>
        </authorList>
    </citation>
    <scope>NUCLEOTIDE SEQUENCE [LARGE SCALE GENOMIC DNA]</scope>
    <source>
        <strain evidence="2 3">2789STDY5834846</strain>
    </source>
</reference>
<dbReference type="InterPro" id="IPR017896">
    <property type="entry name" value="4Fe4S_Fe-S-bd"/>
</dbReference>
<dbReference type="GeneID" id="69591064"/>